<feature type="signal peptide" evidence="1">
    <location>
        <begin position="1"/>
        <end position="24"/>
    </location>
</feature>
<dbReference type="SUPFAM" id="SSF89260">
    <property type="entry name" value="Collagen-binding domain"/>
    <property type="match status" value="1"/>
</dbReference>
<dbReference type="Gene3D" id="2.60.120.380">
    <property type="match status" value="1"/>
</dbReference>
<keyword evidence="1" id="KW-0732">Signal</keyword>
<comment type="caution">
    <text evidence="3">The sequence shown here is derived from an EMBL/GenBank/DDBJ whole genome shotgun (WGS) entry which is preliminary data.</text>
</comment>
<sequence>MPPRPTSPLLLLALSAVLAGCAQPQLTPPCLTPSCPTPPVSGNETEPNDNAAAANALAIDRPLKGRIAGQPRDMDLFKFDAEAGARLKLTVISVGADPQSTLDPYVEVLLPDGFTVLEHDDDSGAELDSELRFNVVTAGTYFVAVTSFRIHDDERAADDRATNTYQLALARR</sequence>
<keyword evidence="4" id="KW-1185">Reference proteome</keyword>
<dbReference type="EMBL" id="JAPMIV010000007">
    <property type="protein sequence ID" value="MDV6374098.1"/>
    <property type="molecule type" value="Genomic_DNA"/>
</dbReference>
<feature type="chain" id="PRO_5047101538" evidence="1">
    <location>
        <begin position="25"/>
        <end position="172"/>
    </location>
</feature>
<organism evidence="3 4">
    <name type="scientific">Deinococcus arenicola</name>
    <dbReference type="NCBI Taxonomy" id="2994950"/>
    <lineage>
        <taxon>Bacteria</taxon>
        <taxon>Thermotogati</taxon>
        <taxon>Deinococcota</taxon>
        <taxon>Deinococci</taxon>
        <taxon>Deinococcales</taxon>
        <taxon>Deinococcaceae</taxon>
        <taxon>Deinococcus</taxon>
    </lineage>
</organism>
<gene>
    <name evidence="3" type="ORF">ORD21_05745</name>
</gene>
<dbReference type="InterPro" id="IPR007280">
    <property type="entry name" value="Peptidase_C_arc/bac"/>
</dbReference>
<reference evidence="3 4" key="1">
    <citation type="submission" date="2022-11" db="EMBL/GenBank/DDBJ databases">
        <title>Deinococcus ZS9-10, Low Temperature and Draught-tolerating, UV-resistant Bacteria from Continental Antarctica.</title>
        <authorList>
            <person name="Cheng L."/>
        </authorList>
    </citation>
    <scope>NUCLEOTIDE SEQUENCE [LARGE SCALE GENOMIC DNA]</scope>
    <source>
        <strain evidence="3 4">ZS9-10</strain>
    </source>
</reference>
<name>A0ABU4DP03_9DEIO</name>
<feature type="domain" description="Peptidase C-terminal archaeal/bacterial" evidence="2">
    <location>
        <begin position="74"/>
        <end position="147"/>
    </location>
</feature>
<dbReference type="RefSeq" id="WP_317639415.1">
    <property type="nucleotide sequence ID" value="NZ_JAPMIV010000007.1"/>
</dbReference>
<dbReference type="Pfam" id="PF04151">
    <property type="entry name" value="PPC"/>
    <property type="match status" value="1"/>
</dbReference>
<dbReference type="Proteomes" id="UP001276150">
    <property type="component" value="Unassembled WGS sequence"/>
</dbReference>
<evidence type="ECO:0000313" key="3">
    <source>
        <dbReference type="EMBL" id="MDV6374098.1"/>
    </source>
</evidence>
<proteinExistence type="predicted"/>
<evidence type="ECO:0000259" key="2">
    <source>
        <dbReference type="Pfam" id="PF04151"/>
    </source>
</evidence>
<evidence type="ECO:0000313" key="4">
    <source>
        <dbReference type="Proteomes" id="UP001276150"/>
    </source>
</evidence>
<evidence type="ECO:0000256" key="1">
    <source>
        <dbReference type="SAM" id="SignalP"/>
    </source>
</evidence>
<protein>
    <submittedName>
        <fullName evidence="3">PPC domain-containing protein</fullName>
    </submittedName>
</protein>
<dbReference type="PROSITE" id="PS51257">
    <property type="entry name" value="PROKAR_LIPOPROTEIN"/>
    <property type="match status" value="1"/>
</dbReference>
<accession>A0ABU4DP03</accession>